<feature type="region of interest" description="Disordered" evidence="1">
    <location>
        <begin position="133"/>
        <end position="160"/>
    </location>
</feature>
<dbReference type="EMBL" id="MHLU01000173">
    <property type="protein sequence ID" value="OGZ16483.1"/>
    <property type="molecule type" value="Genomic_DNA"/>
</dbReference>
<reference evidence="2 3" key="1">
    <citation type="journal article" date="2016" name="Nat. Commun.">
        <title>Thousands of microbial genomes shed light on interconnected biogeochemical processes in an aquifer system.</title>
        <authorList>
            <person name="Anantharaman K."/>
            <person name="Brown C.T."/>
            <person name="Hug L.A."/>
            <person name="Sharon I."/>
            <person name="Castelle C.J."/>
            <person name="Probst A.J."/>
            <person name="Thomas B.C."/>
            <person name="Singh A."/>
            <person name="Wilkins M.J."/>
            <person name="Karaoz U."/>
            <person name="Brodie E.L."/>
            <person name="Williams K.H."/>
            <person name="Hubbard S.S."/>
            <person name="Banfield J.F."/>
        </authorList>
    </citation>
    <scope>NUCLEOTIDE SEQUENCE [LARGE SCALE GENOMIC DNA]</scope>
</reference>
<sequence>MADTYTKEELMEIYRGLPEEIKDAMFSPATTDIFDAIKEKQALTDEQREIMSVYTGFLMMGVLPPEKYVSTLIEKMGIDREKVASIAQIINRDLFNPIKDILKEVHTPQKNTEETSTSTPTPMAREVIIEPTHTPMSTPAAPTPVTQSTSGASTTPRVTPMMMPEVPKPEALTEQAPITPTPQPTPVDVAPISTPTPKESLPVSGNNPQGAVTQPHIGSIFEQKLGGEFRLKSDAAAYTNQVSGENTGAPSNNPPA</sequence>
<gene>
    <name evidence="2" type="ORF">A2494_03945</name>
</gene>
<feature type="compositionally biased region" description="Polar residues" evidence="1">
    <location>
        <begin position="144"/>
        <end position="157"/>
    </location>
</feature>
<dbReference type="Proteomes" id="UP000178106">
    <property type="component" value="Unassembled WGS sequence"/>
</dbReference>
<accession>A0A1G2DSG4</accession>
<name>A0A1G2DSG4_9BACT</name>
<organism evidence="2 3">
    <name type="scientific">Candidatus Lloydbacteria bacterium RIFOXYC12_FULL_46_25</name>
    <dbReference type="NCBI Taxonomy" id="1798670"/>
    <lineage>
        <taxon>Bacteria</taxon>
        <taxon>Candidatus Lloydiibacteriota</taxon>
    </lineage>
</organism>
<feature type="region of interest" description="Disordered" evidence="1">
    <location>
        <begin position="195"/>
        <end position="214"/>
    </location>
</feature>
<feature type="compositionally biased region" description="Polar residues" evidence="1">
    <location>
        <begin position="195"/>
        <end position="212"/>
    </location>
</feature>
<dbReference type="PRINTS" id="PR01217">
    <property type="entry name" value="PRICHEXTENSN"/>
</dbReference>
<dbReference type="AlphaFoldDB" id="A0A1G2DSG4"/>
<proteinExistence type="predicted"/>
<evidence type="ECO:0000313" key="3">
    <source>
        <dbReference type="Proteomes" id="UP000178106"/>
    </source>
</evidence>
<protein>
    <submittedName>
        <fullName evidence="2">Uncharacterized protein</fullName>
    </submittedName>
</protein>
<feature type="region of interest" description="Disordered" evidence="1">
    <location>
        <begin position="236"/>
        <end position="256"/>
    </location>
</feature>
<comment type="caution">
    <text evidence="2">The sequence shown here is derived from an EMBL/GenBank/DDBJ whole genome shotgun (WGS) entry which is preliminary data.</text>
</comment>
<evidence type="ECO:0000256" key="1">
    <source>
        <dbReference type="SAM" id="MobiDB-lite"/>
    </source>
</evidence>
<evidence type="ECO:0000313" key="2">
    <source>
        <dbReference type="EMBL" id="OGZ16483.1"/>
    </source>
</evidence>
<feature type="compositionally biased region" description="Polar residues" evidence="1">
    <location>
        <begin position="238"/>
        <end position="256"/>
    </location>
</feature>